<evidence type="ECO:0000313" key="5">
    <source>
        <dbReference type="Proteomes" id="UP000301737"/>
    </source>
</evidence>
<evidence type="ECO:0000313" key="4">
    <source>
        <dbReference type="EMBL" id="GCF00657.1"/>
    </source>
</evidence>
<feature type="region of interest" description="Disordered" evidence="3">
    <location>
        <begin position="1"/>
        <end position="136"/>
    </location>
</feature>
<dbReference type="InterPro" id="IPR051112">
    <property type="entry name" value="CWC26_splicing_factor"/>
</dbReference>
<feature type="compositionally biased region" description="Basic and acidic residues" evidence="3">
    <location>
        <begin position="76"/>
        <end position="96"/>
    </location>
</feature>
<dbReference type="GO" id="GO:0003723">
    <property type="term" value="F:RNA binding"/>
    <property type="evidence" value="ECO:0007669"/>
    <property type="project" value="TreeGrafter"/>
</dbReference>
<dbReference type="AlphaFoldDB" id="A0A4C2EBI5"/>
<keyword evidence="5" id="KW-1185">Reference proteome</keyword>
<dbReference type="PANTHER" id="PTHR31809:SF0">
    <property type="entry name" value="BUD13 HOMOLOG"/>
    <property type="match status" value="1"/>
</dbReference>
<dbReference type="GO" id="GO:0070274">
    <property type="term" value="C:RES complex"/>
    <property type="evidence" value="ECO:0007669"/>
    <property type="project" value="TreeGrafter"/>
</dbReference>
<reference evidence="4 5" key="1">
    <citation type="submission" date="2019-01" db="EMBL/GenBank/DDBJ databases">
        <title>Draft Genome Sequencing of Zygosaccharomyces mellis Ca-7.</title>
        <authorList>
            <person name="Shiwa Y."/>
            <person name="Kanesaki Y."/>
            <person name="Ishige T."/>
            <person name="Mura K."/>
            <person name="Hori T."/>
            <person name="Tamura T."/>
        </authorList>
    </citation>
    <scope>NUCLEOTIDE SEQUENCE [LARGE SCALE GENOMIC DNA]</scope>
    <source>
        <strain evidence="4 5">Ca-7</strain>
    </source>
</reference>
<comment type="similarity">
    <text evidence="1">Belongs to the CWC26 family.</text>
</comment>
<protein>
    <recommendedName>
        <fullName evidence="2">Pre-mRNA-splicing factor CWC26</fullName>
    </recommendedName>
</protein>
<sequence length="280" mass="32793">MSLNNYLRDIYGTGSDESKKKKKGSNKKVNQDSISQLNITESSQRKFTRNPRTFNTTKNKNPKPKTLWKNLDTNEVIDRDSNRNDSDSIRQEDNKAKLSSGAHAGLQPAEEVESQIRQKDLSERRQIQGSQKNQETVFRDEKGNKIANYKEILDTETKEKDLREISRHKRIKELNMGEVQLFMTQTGLTRIPKTNNQEQSKSFDDPAKTFDISYQNNEEPISIMGRKLYKGVFPENRFGISPGYRWDGVDRSNGFERRWFNKQNEVHEKKQLDYTLREDY</sequence>
<feature type="compositionally biased region" description="Polar residues" evidence="3">
    <location>
        <begin position="127"/>
        <end position="136"/>
    </location>
</feature>
<dbReference type="InterPro" id="IPR018609">
    <property type="entry name" value="Bud13"/>
</dbReference>
<feature type="compositionally biased region" description="Polar residues" evidence="3">
    <location>
        <begin position="31"/>
        <end position="42"/>
    </location>
</feature>
<proteinExistence type="inferred from homology"/>
<evidence type="ECO:0000256" key="2">
    <source>
        <dbReference type="ARBA" id="ARBA00020644"/>
    </source>
</evidence>
<name>A0A4C2EBI5_9SACH</name>
<feature type="compositionally biased region" description="Low complexity" evidence="3">
    <location>
        <begin position="50"/>
        <end position="59"/>
    </location>
</feature>
<dbReference type="GO" id="GO:0000398">
    <property type="term" value="P:mRNA splicing, via spliceosome"/>
    <property type="evidence" value="ECO:0007669"/>
    <property type="project" value="TreeGrafter"/>
</dbReference>
<evidence type="ECO:0000256" key="1">
    <source>
        <dbReference type="ARBA" id="ARBA00011069"/>
    </source>
</evidence>
<dbReference type="GO" id="GO:0005684">
    <property type="term" value="C:U2-type spliceosomal complex"/>
    <property type="evidence" value="ECO:0007669"/>
    <property type="project" value="TreeGrafter"/>
</dbReference>
<comment type="caution">
    <text evidence="4">The sequence shown here is derived from an EMBL/GenBank/DDBJ whole genome shotgun (WGS) entry which is preliminary data.</text>
</comment>
<organism evidence="4 5">
    <name type="scientific">Zygosaccharomyces mellis</name>
    <dbReference type="NCBI Taxonomy" id="42258"/>
    <lineage>
        <taxon>Eukaryota</taxon>
        <taxon>Fungi</taxon>
        <taxon>Dikarya</taxon>
        <taxon>Ascomycota</taxon>
        <taxon>Saccharomycotina</taxon>
        <taxon>Saccharomycetes</taxon>
        <taxon>Saccharomycetales</taxon>
        <taxon>Saccharomycetaceae</taxon>
        <taxon>Zygosaccharomyces</taxon>
    </lineage>
</organism>
<dbReference type="PANTHER" id="PTHR31809">
    <property type="entry name" value="BUD13 HOMOLOG"/>
    <property type="match status" value="1"/>
</dbReference>
<evidence type="ECO:0000256" key="3">
    <source>
        <dbReference type="SAM" id="MobiDB-lite"/>
    </source>
</evidence>
<accession>A0A4C2EBI5</accession>
<dbReference type="EMBL" id="BIMX01000020">
    <property type="protein sequence ID" value="GCF00657.1"/>
    <property type="molecule type" value="Genomic_DNA"/>
</dbReference>
<dbReference type="Proteomes" id="UP000301737">
    <property type="component" value="Unassembled WGS sequence"/>
</dbReference>
<gene>
    <name evidence="4" type="primary">CWC26</name>
    <name evidence="4" type="ORF">ZYGM_002508</name>
</gene>
<feature type="compositionally biased region" description="Basic and acidic residues" evidence="3">
    <location>
        <begin position="114"/>
        <end position="126"/>
    </location>
</feature>
<dbReference type="OrthoDB" id="6022at2759"/>
<dbReference type="Pfam" id="PF09736">
    <property type="entry name" value="Bud13"/>
    <property type="match status" value="1"/>
</dbReference>